<evidence type="ECO:0000313" key="8">
    <source>
        <dbReference type="Proteomes" id="UP001642484"/>
    </source>
</evidence>
<dbReference type="InterPro" id="IPR036691">
    <property type="entry name" value="Endo/exonu/phosph_ase_sf"/>
</dbReference>
<dbReference type="PANTHER" id="PTHR16320">
    <property type="entry name" value="SPHINGOMYELINASE FAMILY MEMBER"/>
    <property type="match status" value="1"/>
</dbReference>
<evidence type="ECO:0000313" key="7">
    <source>
        <dbReference type="EMBL" id="CAK9019291.1"/>
    </source>
</evidence>
<dbReference type="InterPro" id="IPR017766">
    <property type="entry name" value="Sphingomyelinase/PLipase_C"/>
</dbReference>
<keyword evidence="3" id="KW-0378">Hydrolase</keyword>
<comment type="similarity">
    <text evidence="1">Belongs to the neutral sphingomyelinase family.</text>
</comment>
<evidence type="ECO:0000256" key="5">
    <source>
        <dbReference type="SAM" id="SignalP"/>
    </source>
</evidence>
<evidence type="ECO:0000256" key="2">
    <source>
        <dbReference type="ARBA" id="ARBA00012369"/>
    </source>
</evidence>
<dbReference type="CDD" id="cd09078">
    <property type="entry name" value="nSMase"/>
    <property type="match status" value="1"/>
</dbReference>
<reference evidence="7 8" key="1">
    <citation type="submission" date="2024-02" db="EMBL/GenBank/DDBJ databases">
        <authorList>
            <person name="Chen Y."/>
            <person name="Shah S."/>
            <person name="Dougan E. K."/>
            <person name="Thang M."/>
            <person name="Chan C."/>
        </authorList>
    </citation>
    <scope>NUCLEOTIDE SEQUENCE [LARGE SCALE GENOMIC DNA]</scope>
</reference>
<feature type="signal peptide" evidence="5">
    <location>
        <begin position="1"/>
        <end position="30"/>
    </location>
</feature>
<evidence type="ECO:0000256" key="4">
    <source>
        <dbReference type="SAM" id="MobiDB-lite"/>
    </source>
</evidence>
<dbReference type="Gene3D" id="3.60.10.10">
    <property type="entry name" value="Endonuclease/exonuclease/phosphatase"/>
    <property type="match status" value="1"/>
</dbReference>
<feature type="region of interest" description="Disordered" evidence="4">
    <location>
        <begin position="689"/>
        <end position="709"/>
    </location>
</feature>
<accession>A0ABP0JXR9</accession>
<dbReference type="PANTHER" id="PTHR16320:SF1">
    <property type="entry name" value="SPHINGOMYELINASE DDB_G0288017"/>
    <property type="match status" value="1"/>
</dbReference>
<evidence type="ECO:0000256" key="3">
    <source>
        <dbReference type="ARBA" id="ARBA00022801"/>
    </source>
</evidence>
<feature type="domain" description="Endonuclease/exonuclease/phosphatase" evidence="6">
    <location>
        <begin position="336"/>
        <end position="494"/>
    </location>
</feature>
<dbReference type="InterPro" id="IPR005135">
    <property type="entry name" value="Endo/exonuclease/phosphatase"/>
</dbReference>
<dbReference type="InterPro" id="IPR038772">
    <property type="entry name" value="Sph/SMPD2-like"/>
</dbReference>
<keyword evidence="8" id="KW-1185">Reference proteome</keyword>
<gene>
    <name evidence="7" type="ORF">CCMP2556_LOCUS13608</name>
</gene>
<evidence type="ECO:0000259" key="6">
    <source>
        <dbReference type="Pfam" id="PF03372"/>
    </source>
</evidence>
<dbReference type="EC" id="3.1.4.12" evidence="2"/>
<name>A0ABP0JXR9_9DINO</name>
<feature type="region of interest" description="Disordered" evidence="4">
    <location>
        <begin position="194"/>
        <end position="233"/>
    </location>
</feature>
<dbReference type="Pfam" id="PF03372">
    <property type="entry name" value="Exo_endo_phos"/>
    <property type="match status" value="1"/>
</dbReference>
<comment type="caution">
    <text evidence="7">The sequence shown here is derived from an EMBL/GenBank/DDBJ whole genome shotgun (WGS) entry which is preliminary data.</text>
</comment>
<organism evidence="7 8">
    <name type="scientific">Durusdinium trenchii</name>
    <dbReference type="NCBI Taxonomy" id="1381693"/>
    <lineage>
        <taxon>Eukaryota</taxon>
        <taxon>Sar</taxon>
        <taxon>Alveolata</taxon>
        <taxon>Dinophyceae</taxon>
        <taxon>Suessiales</taxon>
        <taxon>Symbiodiniaceae</taxon>
        <taxon>Durusdinium</taxon>
    </lineage>
</organism>
<dbReference type="EMBL" id="CAXAMN010006803">
    <property type="protein sequence ID" value="CAK9019291.1"/>
    <property type="molecule type" value="Genomic_DNA"/>
</dbReference>
<feature type="compositionally biased region" description="Low complexity" evidence="4">
    <location>
        <begin position="194"/>
        <end position="227"/>
    </location>
</feature>
<evidence type="ECO:0000256" key="1">
    <source>
        <dbReference type="ARBA" id="ARBA00006335"/>
    </source>
</evidence>
<feature type="compositionally biased region" description="Polar residues" evidence="4">
    <location>
        <begin position="690"/>
        <end position="704"/>
    </location>
</feature>
<protein>
    <recommendedName>
        <fullName evidence="2">sphingomyelin phosphodiesterase</fullName>
        <ecNumber evidence="2">3.1.4.12</ecNumber>
    </recommendedName>
</protein>
<feature type="chain" id="PRO_5046103231" description="sphingomyelin phosphodiesterase" evidence="5">
    <location>
        <begin position="31"/>
        <end position="754"/>
    </location>
</feature>
<dbReference type="Proteomes" id="UP001642484">
    <property type="component" value="Unassembled WGS sequence"/>
</dbReference>
<proteinExistence type="inferred from homology"/>
<sequence length="754" mass="82941">MPNLVGSHCNNQVLVCFLLLAIGSNHPKLAFTESGSVIMSTDTLESVDQEVNPGLWPDEGVVAIALEADRSIRESFRLHDRCTNWPDEKTVGIQSVKAMRLNARALEILAEHWCQKTPYAKTIPIDFMRREVTMLRKILGRPEDACMMHLDASGLKKLFSHGVRRFSSRAATREPALERFFQILEIFWTDGAAADGAPTDGPTEADGSTAAGGAPPSSPAGAPTDGSTPAADDSLREQLETVLPQLLECKLQIQDSSARQQPLEVDSCREALASARSCQQMAWKFLTSNGIDLSHVVPTKFAEEMLPHPAAFGPPSGPSLAESISAEVFPPVMRLLSYNLFLRAPAPQFTHNNEDDRKDERLCRFVEHLARYDLICLQEVFGAFSQRREWLIHVAQRFGLKDSHRSSTNVRPRFIVDGGLLILSRLPIVYKSQLTFDPGMHLDRFSAKGALYAKVQCGPTGPFLHVCTTHLQSTYSEDSAPFAQATRHKQLQSLVHFLKEQTNDHISDNGAFVRRWPLLLCGTLNFNGRRGLMDGGHSAEYRAVLQLLKEQLGEVRDLLFDVAGCHPVTYADTRLTGSQEVPVERVLTNASVYKSNTLKRQCLDYMFFFPYQPHGESTHEPVVPATCQIQKFAVDRSQDVGAPVTQLSDHYGVEGSLAIIESPAYLTAERPEQRSRITDSQGYKLASVSGEETATAQPDGQVQLDSGGDGVAEEAARQEAAAEVEAAADEVEELGFLFVGIEAKGPDMGGTLNV</sequence>
<keyword evidence="5" id="KW-0732">Signal</keyword>
<dbReference type="SUPFAM" id="SSF56219">
    <property type="entry name" value="DNase I-like"/>
    <property type="match status" value="1"/>
</dbReference>